<dbReference type="PANTHER" id="PTHR43433:SF1">
    <property type="entry name" value="BLL5160 PROTEIN"/>
    <property type="match status" value="1"/>
</dbReference>
<dbReference type="InterPro" id="IPR000073">
    <property type="entry name" value="AB_hydrolase_1"/>
</dbReference>
<sequence length="371" mass="38632">MSRSPHVTSGPYAPPAPRGTRTVTSADGARLYAEIHGPEGAPAVVLAHGWTCSTAFWAPVVRELATDHKVIVYDQRGHGRSPAATRAGHSTQALADDLVAVLQTMLEPGERAVVGGHSMGGMAIMAAADRPQLRTRAAAALLCSTGGADLAAESRVFPLRTPSGRRRAHRLLLRSRAPLGPVSPVAKWALKYATMGAGATAEQIEACARIVHACPSGVRSRWGKVLYGIELTGGVARLEIPTAVLAGTADRLTPIAHARRLASVLPDCRGLTELPGLGHMTPIEDPVAVSGLLRDLVRDHLVGSQLPSGRAATEGRKAATEAMAAGDGQVIPEAEVADDQQAATGETATEDPQAAAAPAPRTTRQKKERTA</sequence>
<dbReference type="Proteomes" id="UP000830115">
    <property type="component" value="Chromosome"/>
</dbReference>
<dbReference type="InterPro" id="IPR050471">
    <property type="entry name" value="AB_hydrolase"/>
</dbReference>
<organism evidence="3 4">
    <name type="scientific">Streptomyces halobius</name>
    <dbReference type="NCBI Taxonomy" id="2879846"/>
    <lineage>
        <taxon>Bacteria</taxon>
        <taxon>Bacillati</taxon>
        <taxon>Actinomycetota</taxon>
        <taxon>Actinomycetes</taxon>
        <taxon>Kitasatosporales</taxon>
        <taxon>Streptomycetaceae</taxon>
        <taxon>Streptomyces</taxon>
    </lineage>
</organism>
<dbReference type="RefSeq" id="WP_248865816.1">
    <property type="nucleotide sequence ID" value="NZ_CP086322.1"/>
</dbReference>
<keyword evidence="4" id="KW-1185">Reference proteome</keyword>
<evidence type="ECO:0000313" key="4">
    <source>
        <dbReference type="Proteomes" id="UP000830115"/>
    </source>
</evidence>
<gene>
    <name evidence="3" type="ORF">K9S39_26670</name>
</gene>
<dbReference type="PRINTS" id="PR00111">
    <property type="entry name" value="ABHYDROLASE"/>
</dbReference>
<feature type="domain" description="AB hydrolase-1" evidence="2">
    <location>
        <begin position="44"/>
        <end position="289"/>
    </location>
</feature>
<feature type="region of interest" description="Disordered" evidence="1">
    <location>
        <begin position="306"/>
        <end position="371"/>
    </location>
</feature>
<protein>
    <submittedName>
        <fullName evidence="3">Alpha/beta hydrolase</fullName>
    </submittedName>
</protein>
<evidence type="ECO:0000256" key="1">
    <source>
        <dbReference type="SAM" id="MobiDB-lite"/>
    </source>
</evidence>
<feature type="region of interest" description="Disordered" evidence="1">
    <location>
        <begin position="1"/>
        <end position="23"/>
    </location>
</feature>
<dbReference type="Gene3D" id="3.40.50.1820">
    <property type="entry name" value="alpha/beta hydrolase"/>
    <property type="match status" value="1"/>
</dbReference>
<dbReference type="GO" id="GO:0016787">
    <property type="term" value="F:hydrolase activity"/>
    <property type="evidence" value="ECO:0007669"/>
    <property type="project" value="UniProtKB-KW"/>
</dbReference>
<name>A0ABY4MCY7_9ACTN</name>
<evidence type="ECO:0000313" key="3">
    <source>
        <dbReference type="EMBL" id="UQA94963.1"/>
    </source>
</evidence>
<reference evidence="3" key="1">
    <citation type="submission" date="2021-10" db="EMBL/GenBank/DDBJ databases">
        <title>Streptomyces nigrumlapis sp.nov.,an antimicrobial producing actinobacterium isolated from Black Gobi rocks.</title>
        <authorList>
            <person name="Wen Y."/>
            <person name="Zhang W."/>
            <person name="Liu X.G."/>
        </authorList>
    </citation>
    <scope>NUCLEOTIDE SEQUENCE</scope>
    <source>
        <strain evidence="3">ST13-2-2</strain>
    </source>
</reference>
<dbReference type="EMBL" id="CP086322">
    <property type="protein sequence ID" value="UQA94963.1"/>
    <property type="molecule type" value="Genomic_DNA"/>
</dbReference>
<proteinExistence type="predicted"/>
<keyword evidence="3" id="KW-0378">Hydrolase</keyword>
<evidence type="ECO:0000259" key="2">
    <source>
        <dbReference type="Pfam" id="PF12697"/>
    </source>
</evidence>
<dbReference type="PANTHER" id="PTHR43433">
    <property type="entry name" value="HYDROLASE, ALPHA/BETA FOLD FAMILY PROTEIN"/>
    <property type="match status" value="1"/>
</dbReference>
<dbReference type="SUPFAM" id="SSF53474">
    <property type="entry name" value="alpha/beta-Hydrolases"/>
    <property type="match status" value="1"/>
</dbReference>
<accession>A0ABY4MCY7</accession>
<dbReference type="InterPro" id="IPR029058">
    <property type="entry name" value="AB_hydrolase_fold"/>
</dbReference>
<feature type="compositionally biased region" description="Low complexity" evidence="1">
    <location>
        <begin position="346"/>
        <end position="362"/>
    </location>
</feature>
<dbReference type="Pfam" id="PF12697">
    <property type="entry name" value="Abhydrolase_6"/>
    <property type="match status" value="1"/>
</dbReference>